<comment type="caution">
    <text evidence="1">The sequence shown here is derived from an EMBL/GenBank/DDBJ whole genome shotgun (WGS) entry which is preliminary data.</text>
</comment>
<name>A0ACC1SI90_9APHY</name>
<evidence type="ECO:0000313" key="1">
    <source>
        <dbReference type="EMBL" id="KAJ3540390.1"/>
    </source>
</evidence>
<sequence>MIDANESVPSITELATLEIIPPSSASSSNLMSFLREASTRQGARSGYPVLFFQDAQSPTTLYLISGWQSISAHEAWIASEENQTLLRNMSQLLRVKGLVHIAINFQEMPTDTWKLTSIFDPSGPHASFPAPDVNGRARLRRGTCVWGASGGVVDGKGSYAIIAYAGGPKEANDHQDGESTAMGREVRIQAHADSSISEVEMLSGMSVAPPESPQKSRATSGDSTPRRSRNASPRPHRTDSHRKSHKRRKDKRGTGAHMPKSSSKRGREEREEDPVPGSSKQPIVVEDDAPPKDEPEVQKTAFIEEFIAFPAEDTEGNGEKIAEEKRPVREWDRGKGKGRDYDGLSRKRKVEEVDGEDGYGSKRHRFDGASCRAPWAVDVDWEHCNNVAELLHREVEAFVKYISPTPEEDEIRSLVVQLISNAVSKSFPDARVLPFGSYQTKLYLPVGDIDLVIESQSMAYSNKTAVLHALANTVKKAGITDRVSIIAKAKVPIIKFVTRHGHFPVDISINQINGVAAGEMVKRFVAELPALRSLVLIIKSFLSQRSMNEVFTGGLGSYSIVCLAISFLQLHPKIRRGELDPSKNLGVLVVEFFELYGCYFNYQEVGISVRDGGSYYNKSERGWADYRNPGLLSIEDPGDSSNDISRGSYNIAKVRTTFAGAFSIMTAKAYNHANMISARRERRYVRLQNRLDPEDMSILGSVMGVTQETVNHRRLVQEVYDNRTLHRMLGVEPAVPIVLSGTSSDKHNGIKRSKEGEESIRSAWEEADADPQSPTARKELVEEEESRYDIETRLPPKKRRRHGTKANSHVYISDDEDDDERGDDDKTPLVVHALVDSDEEDPAAMSFSEQEDAYDIDGSDDSASEPETRAEKARRTRSYWLSKAISA</sequence>
<accession>A0ACC1SI90</accession>
<organism evidence="1 2">
    <name type="scientific">Phlebia brevispora</name>
    <dbReference type="NCBI Taxonomy" id="194682"/>
    <lineage>
        <taxon>Eukaryota</taxon>
        <taxon>Fungi</taxon>
        <taxon>Dikarya</taxon>
        <taxon>Basidiomycota</taxon>
        <taxon>Agaricomycotina</taxon>
        <taxon>Agaricomycetes</taxon>
        <taxon>Polyporales</taxon>
        <taxon>Meruliaceae</taxon>
        <taxon>Phlebia</taxon>
    </lineage>
</organism>
<protein>
    <submittedName>
        <fullName evidence="1">Uncharacterized protein</fullName>
    </submittedName>
</protein>
<gene>
    <name evidence="1" type="ORF">NM688_g6231</name>
</gene>
<evidence type="ECO:0000313" key="2">
    <source>
        <dbReference type="Proteomes" id="UP001148662"/>
    </source>
</evidence>
<reference evidence="1" key="1">
    <citation type="submission" date="2022-07" db="EMBL/GenBank/DDBJ databases">
        <title>Genome Sequence of Phlebia brevispora.</title>
        <authorList>
            <person name="Buettner E."/>
        </authorList>
    </citation>
    <scope>NUCLEOTIDE SEQUENCE</scope>
    <source>
        <strain evidence="1">MPL23</strain>
    </source>
</reference>
<dbReference type="EMBL" id="JANHOG010001253">
    <property type="protein sequence ID" value="KAJ3540390.1"/>
    <property type="molecule type" value="Genomic_DNA"/>
</dbReference>
<proteinExistence type="predicted"/>
<keyword evidence="2" id="KW-1185">Reference proteome</keyword>
<dbReference type="Proteomes" id="UP001148662">
    <property type="component" value="Unassembled WGS sequence"/>
</dbReference>